<dbReference type="PANTHER" id="PTHR21255:SF65">
    <property type="entry name" value="TCTEX1 DOMAIN-CONTAINING PROTEIN 2"/>
    <property type="match status" value="1"/>
</dbReference>
<comment type="caution">
    <text evidence="2">The sequence shown here is derived from an EMBL/GenBank/DDBJ whole genome shotgun (WGS) entry which is preliminary data.</text>
</comment>
<comment type="similarity">
    <text evidence="1">Belongs to the dynein light chain Tctex-type family.</text>
</comment>
<dbReference type="Proteomes" id="UP001347796">
    <property type="component" value="Unassembled WGS sequence"/>
</dbReference>
<protein>
    <submittedName>
        <fullName evidence="2">Uncharacterized protein</fullName>
    </submittedName>
</protein>
<accession>A0AAN8K3F0</accession>
<dbReference type="InterPro" id="IPR038586">
    <property type="entry name" value="Tctex-1-like_sf"/>
</dbReference>
<dbReference type="GO" id="GO:0005737">
    <property type="term" value="C:cytoplasm"/>
    <property type="evidence" value="ECO:0007669"/>
    <property type="project" value="TreeGrafter"/>
</dbReference>
<name>A0AAN8K3F0_PATCE</name>
<dbReference type="CDD" id="cd21451">
    <property type="entry name" value="DLC-like_TCTEX1D"/>
    <property type="match status" value="1"/>
</dbReference>
<dbReference type="EMBL" id="JAZGQO010000003">
    <property type="protein sequence ID" value="KAK6188473.1"/>
    <property type="molecule type" value="Genomic_DNA"/>
</dbReference>
<dbReference type="Pfam" id="PF03645">
    <property type="entry name" value="Tctex-1"/>
    <property type="match status" value="1"/>
</dbReference>
<dbReference type="GO" id="GO:0007018">
    <property type="term" value="P:microtubule-based movement"/>
    <property type="evidence" value="ECO:0007669"/>
    <property type="project" value="TreeGrafter"/>
</dbReference>
<reference evidence="2 3" key="1">
    <citation type="submission" date="2024-01" db="EMBL/GenBank/DDBJ databases">
        <title>The genome of the rayed Mediterranean limpet Patella caerulea (Linnaeus, 1758).</title>
        <authorList>
            <person name="Anh-Thu Weber A."/>
            <person name="Halstead-Nussloch G."/>
        </authorList>
    </citation>
    <scope>NUCLEOTIDE SEQUENCE [LARGE SCALE GENOMIC DNA]</scope>
    <source>
        <strain evidence="2">AATW-2023a</strain>
        <tissue evidence="2">Whole specimen</tissue>
    </source>
</reference>
<dbReference type="GO" id="GO:0005868">
    <property type="term" value="C:cytoplasmic dynein complex"/>
    <property type="evidence" value="ECO:0007669"/>
    <property type="project" value="TreeGrafter"/>
</dbReference>
<proteinExistence type="inferred from homology"/>
<organism evidence="2 3">
    <name type="scientific">Patella caerulea</name>
    <name type="common">Rayed Mediterranean limpet</name>
    <dbReference type="NCBI Taxonomy" id="87958"/>
    <lineage>
        <taxon>Eukaryota</taxon>
        <taxon>Metazoa</taxon>
        <taxon>Spiralia</taxon>
        <taxon>Lophotrochozoa</taxon>
        <taxon>Mollusca</taxon>
        <taxon>Gastropoda</taxon>
        <taxon>Patellogastropoda</taxon>
        <taxon>Patelloidea</taxon>
        <taxon>Patellidae</taxon>
        <taxon>Patella</taxon>
    </lineage>
</organism>
<evidence type="ECO:0000256" key="1">
    <source>
        <dbReference type="ARBA" id="ARBA00005361"/>
    </source>
</evidence>
<dbReference type="PANTHER" id="PTHR21255">
    <property type="entry name" value="T-COMPLEX-ASSOCIATED-TESTIS-EXPRESSED 1/ DYNEIN LIGHT CHAIN"/>
    <property type="match status" value="1"/>
</dbReference>
<gene>
    <name evidence="2" type="ORF">SNE40_004640</name>
</gene>
<dbReference type="InterPro" id="IPR005334">
    <property type="entry name" value="Tctex-1-like"/>
</dbReference>
<dbReference type="Gene3D" id="3.30.1140.40">
    <property type="entry name" value="Tctex-1"/>
    <property type="match status" value="1"/>
</dbReference>
<evidence type="ECO:0000313" key="3">
    <source>
        <dbReference type="Proteomes" id="UP001347796"/>
    </source>
</evidence>
<evidence type="ECO:0000313" key="2">
    <source>
        <dbReference type="EMBL" id="KAK6188473.1"/>
    </source>
</evidence>
<keyword evidence="3" id="KW-1185">Reference proteome</keyword>
<dbReference type="AlphaFoldDB" id="A0AAN8K3F0"/>
<sequence length="178" mass="20530">MFRSPFDWIDHPYQPMDGNFLGAKGSSVFDLTTRKAAPCGSSTMSFAYEPHQEDHRQPKRVFYENTYRMEPPEKFRPDKVLPIIERVLTKHLEGVKYSSGECASISKTIADEIKSAVKDLNFERYKIISQVTIGEKKEQGVRVGSRFLWDADRDNYASFSFENRSIFATGIVFAVYYE</sequence>
<dbReference type="GO" id="GO:0045505">
    <property type="term" value="F:dynein intermediate chain binding"/>
    <property type="evidence" value="ECO:0007669"/>
    <property type="project" value="TreeGrafter"/>
</dbReference>